<dbReference type="PANTHER" id="PTHR35604:SF2">
    <property type="entry name" value="TRANSPOSASE INSH FOR INSERTION SEQUENCE ELEMENT IS5A-RELATED"/>
    <property type="match status" value="1"/>
</dbReference>
<evidence type="ECO:0000313" key="3">
    <source>
        <dbReference type="Proteomes" id="UP000241868"/>
    </source>
</evidence>
<evidence type="ECO:0000256" key="1">
    <source>
        <dbReference type="SAM" id="MobiDB-lite"/>
    </source>
</evidence>
<feature type="compositionally biased region" description="Polar residues" evidence="1">
    <location>
        <begin position="63"/>
        <end position="72"/>
    </location>
</feature>
<keyword evidence="3" id="KW-1185">Reference proteome</keyword>
<dbReference type="OrthoDB" id="8606860at2"/>
<comment type="caution">
    <text evidence="2">The sequence shown here is derived from an EMBL/GenBank/DDBJ whole genome shotgun (WGS) entry which is preliminary data.</text>
</comment>
<dbReference type="RefSeq" id="WP_106742398.1">
    <property type="nucleotide sequence ID" value="NZ_PXYY01000070.1"/>
</dbReference>
<organism evidence="2 3">
    <name type="scientific">Neisseria iguanae</name>
    <dbReference type="NCBI Taxonomy" id="90242"/>
    <lineage>
        <taxon>Bacteria</taxon>
        <taxon>Pseudomonadati</taxon>
        <taxon>Pseudomonadota</taxon>
        <taxon>Betaproteobacteria</taxon>
        <taxon>Neisseriales</taxon>
        <taxon>Neisseriaceae</taxon>
        <taxon>Neisseria</taxon>
    </lineage>
</organism>
<dbReference type="AlphaFoldDB" id="A0A2P7TYM3"/>
<evidence type="ECO:0008006" key="4">
    <source>
        <dbReference type="Google" id="ProtNLM"/>
    </source>
</evidence>
<proteinExistence type="predicted"/>
<sequence>MPDHSTLYRYRNRLTQKGILSGLPDLINRQLTGKSLKIQSAKAAAIIQTTGGRQRQAIETDENSVSSENIPSKNKDARRVKKDGKFKPSCKQHTRTGSEYGSTGTHLPKVKEGIQKSRLKTLTLQTD</sequence>
<dbReference type="EMBL" id="PXYY01000070">
    <property type="protein sequence ID" value="PSJ79819.1"/>
    <property type="molecule type" value="Genomic_DNA"/>
</dbReference>
<dbReference type="Proteomes" id="UP000241868">
    <property type="component" value="Unassembled WGS sequence"/>
</dbReference>
<feature type="compositionally biased region" description="Polar residues" evidence="1">
    <location>
        <begin position="95"/>
        <end position="105"/>
    </location>
</feature>
<gene>
    <name evidence="2" type="ORF">C7N83_09940</name>
</gene>
<reference evidence="2 3" key="1">
    <citation type="submission" date="2018-03" db="EMBL/GenBank/DDBJ databases">
        <title>Neisseria weixii sp. nov., isolated from the intestinal contents of Tibetan Plateau pika (Ochotona curzoniae) in Yushu, Qinghai Province, China.</title>
        <authorList>
            <person name="Gui Z."/>
        </authorList>
    </citation>
    <scope>NUCLEOTIDE SEQUENCE [LARGE SCALE GENOMIC DNA]</scope>
    <source>
        <strain evidence="2 3">ATCC 51483</strain>
    </source>
</reference>
<feature type="compositionally biased region" description="Basic residues" evidence="1">
    <location>
        <begin position="76"/>
        <end position="94"/>
    </location>
</feature>
<evidence type="ECO:0000313" key="2">
    <source>
        <dbReference type="EMBL" id="PSJ79819.1"/>
    </source>
</evidence>
<protein>
    <recommendedName>
        <fullName evidence="4">Transposase</fullName>
    </recommendedName>
</protein>
<accession>A0A2P7TYM3</accession>
<dbReference type="PANTHER" id="PTHR35604">
    <property type="entry name" value="TRANSPOSASE INSH FOR INSERTION SEQUENCE ELEMENT IS5A-RELATED"/>
    <property type="match status" value="1"/>
</dbReference>
<feature type="region of interest" description="Disordered" evidence="1">
    <location>
        <begin position="53"/>
        <end position="127"/>
    </location>
</feature>
<name>A0A2P7TYM3_9NEIS</name>